<gene>
    <name evidence="1" type="ORF">HBF32_01345</name>
</gene>
<name>A0A7X5QRL5_9GAMM</name>
<organism evidence="1 2">
    <name type="scientific">Luteibacter yeojuensis</name>
    <dbReference type="NCBI Taxonomy" id="345309"/>
    <lineage>
        <taxon>Bacteria</taxon>
        <taxon>Pseudomonadati</taxon>
        <taxon>Pseudomonadota</taxon>
        <taxon>Gammaproteobacteria</taxon>
        <taxon>Lysobacterales</taxon>
        <taxon>Rhodanobacteraceae</taxon>
        <taxon>Luteibacter</taxon>
    </lineage>
</organism>
<protein>
    <submittedName>
        <fullName evidence="1">Uncharacterized protein</fullName>
    </submittedName>
</protein>
<evidence type="ECO:0000313" key="2">
    <source>
        <dbReference type="Proteomes" id="UP000518878"/>
    </source>
</evidence>
<dbReference type="AlphaFoldDB" id="A0A7X5QRL5"/>
<dbReference type="Proteomes" id="UP000518878">
    <property type="component" value="Unassembled WGS sequence"/>
</dbReference>
<dbReference type="RefSeq" id="WP_166697841.1">
    <property type="nucleotide sequence ID" value="NZ_JAAQTL010000001.1"/>
</dbReference>
<dbReference type="EMBL" id="JAAQTL010000001">
    <property type="protein sequence ID" value="NID14111.1"/>
    <property type="molecule type" value="Genomic_DNA"/>
</dbReference>
<evidence type="ECO:0000313" key="1">
    <source>
        <dbReference type="EMBL" id="NID14111.1"/>
    </source>
</evidence>
<comment type="caution">
    <text evidence="1">The sequence shown here is derived from an EMBL/GenBank/DDBJ whole genome shotgun (WGS) entry which is preliminary data.</text>
</comment>
<accession>A0A7X5QRL5</accession>
<proteinExistence type="predicted"/>
<keyword evidence="2" id="KW-1185">Reference proteome</keyword>
<reference evidence="1 2" key="1">
    <citation type="journal article" date="2006" name="Int. J. Syst. Evol. Microbiol.">
        <title>Dyella yeojuensis sp. nov., isolated from greenhouse soil in Korea.</title>
        <authorList>
            <person name="Kim B.Y."/>
            <person name="Weon H.Y."/>
            <person name="Lee K.H."/>
            <person name="Seok S.J."/>
            <person name="Kwon S.W."/>
            <person name="Go S.J."/>
            <person name="Stackebrandt E."/>
        </authorList>
    </citation>
    <scope>NUCLEOTIDE SEQUENCE [LARGE SCALE GENOMIC DNA]</scope>
    <source>
        <strain evidence="1 2">DSM 17673</strain>
    </source>
</reference>
<sequence>MATSIRKAANRLRAKPEDGVERKAKCAMGYLADVYLQYRDPELTGAVIAAQVASTPHIEEASL</sequence>